<accession>A0ABQ4VC53</accession>
<reference evidence="2 3" key="1">
    <citation type="submission" date="2021-08" db="EMBL/GenBank/DDBJ databases">
        <title>Draft genome sequence of Mycolicibacterium sp. NGTWS1702 strain.</title>
        <authorList>
            <person name="Matsumoto M."/>
            <person name="Tang B.C.C."/>
            <person name="Machida Y."/>
            <person name="Matoyama H."/>
            <person name="Kishihara T."/>
            <person name="Sato S."/>
            <person name="Kondo I."/>
            <person name="Sano M."/>
            <person name="Kato G."/>
        </authorList>
    </citation>
    <scope>NUCLEOTIDE SEQUENCE [LARGE SCALE GENOMIC DNA]</scope>
    <source>
        <strain evidence="2 3">NGTWSNA01</strain>
    </source>
</reference>
<protein>
    <submittedName>
        <fullName evidence="2">Uncharacterized protein</fullName>
    </submittedName>
</protein>
<feature type="region of interest" description="Disordered" evidence="1">
    <location>
        <begin position="1"/>
        <end position="28"/>
    </location>
</feature>
<name>A0ABQ4VC53_9MYCO</name>
<dbReference type="EMBL" id="BPRH01002237">
    <property type="protein sequence ID" value="GJF16440.1"/>
    <property type="molecule type" value="Genomic_DNA"/>
</dbReference>
<feature type="region of interest" description="Disordered" evidence="1">
    <location>
        <begin position="89"/>
        <end position="111"/>
    </location>
</feature>
<dbReference type="Proteomes" id="UP001060504">
    <property type="component" value="Unassembled WGS sequence"/>
</dbReference>
<organism evidence="2 3">
    <name type="scientific">Mycolicibacterium cyprinidarum</name>
    <dbReference type="NCBI Taxonomy" id="2860311"/>
    <lineage>
        <taxon>Bacteria</taxon>
        <taxon>Bacillati</taxon>
        <taxon>Actinomycetota</taxon>
        <taxon>Actinomycetes</taxon>
        <taxon>Mycobacteriales</taxon>
        <taxon>Mycobacteriaceae</taxon>
        <taxon>Mycolicibacterium</taxon>
    </lineage>
</organism>
<proteinExistence type="predicted"/>
<comment type="caution">
    <text evidence="2">The sequence shown here is derived from an EMBL/GenBank/DDBJ whole genome shotgun (WGS) entry which is preliminary data.</text>
</comment>
<sequence length="155" mass="16308">MKNESPSSTTAEPGDSVNEFPDMSSYSNASNNAYEVIDTPRVQGFAFTTPDGLHCANNAYPTPEFEWVSCWGPRPDKGPGIWSVTAERGAPATVEQSTPEDVATPGSEPPPLLPSLTKITAQKGDSICGVGEDGTTACRVGDHGFVLTPTATTLF</sequence>
<keyword evidence="3" id="KW-1185">Reference proteome</keyword>
<evidence type="ECO:0000313" key="2">
    <source>
        <dbReference type="EMBL" id="GJF16440.1"/>
    </source>
</evidence>
<evidence type="ECO:0000313" key="3">
    <source>
        <dbReference type="Proteomes" id="UP001060504"/>
    </source>
</evidence>
<feature type="compositionally biased region" description="Polar residues" evidence="1">
    <location>
        <begin position="1"/>
        <end position="11"/>
    </location>
</feature>
<gene>
    <name evidence="2" type="ORF">NGTWS1702_21330</name>
</gene>
<evidence type="ECO:0000256" key="1">
    <source>
        <dbReference type="SAM" id="MobiDB-lite"/>
    </source>
</evidence>